<feature type="compositionally biased region" description="Basic residues" evidence="1">
    <location>
        <begin position="9"/>
        <end position="22"/>
    </location>
</feature>
<dbReference type="VEuPathDB" id="TriTrypDB:LPMP_100550"/>
<gene>
    <name evidence="2" type="ORF">LPMP_100550</name>
</gene>
<evidence type="ECO:0000256" key="1">
    <source>
        <dbReference type="SAM" id="MobiDB-lite"/>
    </source>
</evidence>
<dbReference type="OrthoDB" id="262579at2759"/>
<protein>
    <submittedName>
        <fullName evidence="2">Uncharacterized protein</fullName>
    </submittedName>
</protein>
<dbReference type="RefSeq" id="XP_010696777.1">
    <property type="nucleotide sequence ID" value="XM_010698475.1"/>
</dbReference>
<evidence type="ECO:0000313" key="2">
    <source>
        <dbReference type="EMBL" id="AIN96124.1"/>
    </source>
</evidence>
<name>A0A088RLR2_LEIPA</name>
<dbReference type="Proteomes" id="UP000063063">
    <property type="component" value="Chromosome 10"/>
</dbReference>
<keyword evidence="3" id="KW-1185">Reference proteome</keyword>
<dbReference type="AlphaFoldDB" id="A0A088RLR2"/>
<proteinExistence type="predicted"/>
<accession>A0A088RLR2</accession>
<dbReference type="eggNOG" id="ENOG502SFZG">
    <property type="taxonomic scope" value="Eukaryota"/>
</dbReference>
<organism evidence="2 3">
    <name type="scientific">Leishmania panamensis</name>
    <dbReference type="NCBI Taxonomy" id="5679"/>
    <lineage>
        <taxon>Eukaryota</taxon>
        <taxon>Discoba</taxon>
        <taxon>Euglenozoa</taxon>
        <taxon>Kinetoplastea</taxon>
        <taxon>Metakinetoplastina</taxon>
        <taxon>Trypanosomatida</taxon>
        <taxon>Trypanosomatidae</taxon>
        <taxon>Leishmaniinae</taxon>
        <taxon>Leishmania</taxon>
        <taxon>Leishmania guyanensis species complex</taxon>
    </lineage>
</organism>
<dbReference type="VEuPathDB" id="TriTrypDB:LPAL13_100011700"/>
<evidence type="ECO:0000313" key="3">
    <source>
        <dbReference type="Proteomes" id="UP000063063"/>
    </source>
</evidence>
<dbReference type="KEGG" id="lpan:LPMP_100550"/>
<feature type="region of interest" description="Disordered" evidence="1">
    <location>
        <begin position="1"/>
        <end position="30"/>
    </location>
</feature>
<sequence length="267" mass="29563">MPSLVKPSQKGRGKKKGGKKPAKIVPDPDAAYRQQLDETVYIPKVARKKVLDTYRAAADRAIMANTVDVSSPQRDGHREDPISLIKVPGIFQSLGLCLTDDQIDQITAMIAQDPQCLSQENDTVYQMEPIQGLGNFADREKLHALLVELLHTRVLAYDPQVLACPHPRFTDRVSSVVCRATEGDIRSCFNTIWEASGRMVMVTANGTCTRCVAVEQLEGLLTNAQTESAATQSLTPKEFRDLCFFVKGVNDDVVKEDAFLNCFIHVQ</sequence>
<dbReference type="GeneID" id="22572791"/>
<dbReference type="EMBL" id="CP009379">
    <property type="protein sequence ID" value="AIN96124.1"/>
    <property type="molecule type" value="Genomic_DNA"/>
</dbReference>
<reference evidence="2 3" key="1">
    <citation type="journal article" date="2015" name="Sci. Rep.">
        <title>The genome of Leishmania panamensis: insights into genomics of the L. (Viannia) subgenus.</title>
        <authorList>
            <person name="Llanes A."/>
            <person name="Restrepo C.M."/>
            <person name="Vecchio G.D."/>
            <person name="Anguizola F.J."/>
            <person name="Lleonart R."/>
        </authorList>
    </citation>
    <scope>NUCLEOTIDE SEQUENCE [LARGE SCALE GENOMIC DNA]</scope>
    <source>
        <strain evidence="2 3">MHOM/PA/94/PSC-1</strain>
    </source>
</reference>